<keyword evidence="6" id="KW-0695">RNA-directed DNA polymerase</keyword>
<dbReference type="AlphaFoldDB" id="A0A5B6WXL2"/>
<keyword evidence="4" id="KW-0255">Endonuclease</keyword>
<dbReference type="CDD" id="cd09274">
    <property type="entry name" value="RNase_HI_RT_Ty3"/>
    <property type="match status" value="1"/>
</dbReference>
<evidence type="ECO:0000256" key="3">
    <source>
        <dbReference type="ARBA" id="ARBA00022722"/>
    </source>
</evidence>
<feature type="domain" description="Reverse transcriptase RNase H-like" evidence="8">
    <location>
        <begin position="1"/>
        <end position="90"/>
    </location>
</feature>
<sequence length="168" mass="19197">MGCVLGQHDEAGKKEKAIYYLNKKFTECETRYSPIERLCCALIWTTRRLRQYMLYHTTWLISKQDPLKYMMESTALNGRIARWQILLSEFDIIYVYQKTVKGSAIAKTRKGRFEIKGILGRKPDKGGSNLNKKGAQEPETGLLVRTTTPRGLETLVGEGSNVITHNHS</sequence>
<evidence type="ECO:0000256" key="6">
    <source>
        <dbReference type="ARBA" id="ARBA00022918"/>
    </source>
</evidence>
<keyword evidence="3" id="KW-0540">Nuclease</keyword>
<evidence type="ECO:0000256" key="4">
    <source>
        <dbReference type="ARBA" id="ARBA00022759"/>
    </source>
</evidence>
<proteinExistence type="predicted"/>
<dbReference type="GO" id="GO:0003964">
    <property type="term" value="F:RNA-directed DNA polymerase activity"/>
    <property type="evidence" value="ECO:0007669"/>
    <property type="project" value="UniProtKB-KW"/>
</dbReference>
<feature type="region of interest" description="Disordered" evidence="7">
    <location>
        <begin position="124"/>
        <end position="143"/>
    </location>
</feature>
<dbReference type="PANTHER" id="PTHR48475">
    <property type="entry name" value="RIBONUCLEASE H"/>
    <property type="match status" value="1"/>
</dbReference>
<organism evidence="9 10">
    <name type="scientific">Gossypium australe</name>
    <dbReference type="NCBI Taxonomy" id="47621"/>
    <lineage>
        <taxon>Eukaryota</taxon>
        <taxon>Viridiplantae</taxon>
        <taxon>Streptophyta</taxon>
        <taxon>Embryophyta</taxon>
        <taxon>Tracheophyta</taxon>
        <taxon>Spermatophyta</taxon>
        <taxon>Magnoliopsida</taxon>
        <taxon>eudicotyledons</taxon>
        <taxon>Gunneridae</taxon>
        <taxon>Pentapetalae</taxon>
        <taxon>rosids</taxon>
        <taxon>malvids</taxon>
        <taxon>Malvales</taxon>
        <taxon>Malvaceae</taxon>
        <taxon>Malvoideae</taxon>
        <taxon>Gossypium</taxon>
    </lineage>
</organism>
<dbReference type="SUPFAM" id="SSF56672">
    <property type="entry name" value="DNA/RNA polymerases"/>
    <property type="match status" value="1"/>
</dbReference>
<dbReference type="GO" id="GO:0016787">
    <property type="term" value="F:hydrolase activity"/>
    <property type="evidence" value="ECO:0007669"/>
    <property type="project" value="UniProtKB-KW"/>
</dbReference>
<dbReference type="GO" id="GO:0004519">
    <property type="term" value="F:endonuclease activity"/>
    <property type="evidence" value="ECO:0007669"/>
    <property type="project" value="UniProtKB-KW"/>
</dbReference>
<evidence type="ECO:0000313" key="10">
    <source>
        <dbReference type="Proteomes" id="UP000325315"/>
    </source>
</evidence>
<reference evidence="10" key="1">
    <citation type="journal article" date="2019" name="Plant Biotechnol. J.">
        <title>Genome sequencing of the Australian wild diploid species Gossypium australe highlights disease resistance and delayed gland morphogenesis.</title>
        <authorList>
            <person name="Cai Y."/>
            <person name="Cai X."/>
            <person name="Wang Q."/>
            <person name="Wang P."/>
            <person name="Zhang Y."/>
            <person name="Cai C."/>
            <person name="Xu Y."/>
            <person name="Wang K."/>
            <person name="Zhou Z."/>
            <person name="Wang C."/>
            <person name="Geng S."/>
            <person name="Li B."/>
            <person name="Dong Q."/>
            <person name="Hou Y."/>
            <person name="Wang H."/>
            <person name="Ai P."/>
            <person name="Liu Z."/>
            <person name="Yi F."/>
            <person name="Sun M."/>
            <person name="An G."/>
            <person name="Cheng J."/>
            <person name="Zhang Y."/>
            <person name="Shi Q."/>
            <person name="Xie Y."/>
            <person name="Shi X."/>
            <person name="Chang Y."/>
            <person name="Huang F."/>
            <person name="Chen Y."/>
            <person name="Hong S."/>
            <person name="Mi L."/>
            <person name="Sun Q."/>
            <person name="Zhang L."/>
            <person name="Zhou B."/>
            <person name="Peng R."/>
            <person name="Zhang X."/>
            <person name="Liu F."/>
        </authorList>
    </citation>
    <scope>NUCLEOTIDE SEQUENCE [LARGE SCALE GENOMIC DNA]</scope>
    <source>
        <strain evidence="10">cv. PA1801</strain>
    </source>
</reference>
<evidence type="ECO:0000256" key="2">
    <source>
        <dbReference type="ARBA" id="ARBA00022695"/>
    </source>
</evidence>
<name>A0A5B6WXL2_9ROSI</name>
<dbReference type="Proteomes" id="UP000325315">
    <property type="component" value="Unassembled WGS sequence"/>
</dbReference>
<evidence type="ECO:0000259" key="8">
    <source>
        <dbReference type="Pfam" id="PF17917"/>
    </source>
</evidence>
<keyword evidence="2" id="KW-0548">Nucleotidyltransferase</keyword>
<dbReference type="PANTHER" id="PTHR48475:SF1">
    <property type="entry name" value="RNASE H TYPE-1 DOMAIN-CONTAINING PROTEIN"/>
    <property type="match status" value="1"/>
</dbReference>
<evidence type="ECO:0000256" key="5">
    <source>
        <dbReference type="ARBA" id="ARBA00022801"/>
    </source>
</evidence>
<gene>
    <name evidence="9" type="ORF">EPI10_007466</name>
</gene>
<dbReference type="InterPro" id="IPR043502">
    <property type="entry name" value="DNA/RNA_pol_sf"/>
</dbReference>
<evidence type="ECO:0000256" key="1">
    <source>
        <dbReference type="ARBA" id="ARBA00022679"/>
    </source>
</evidence>
<protein>
    <submittedName>
        <fullName evidence="9">Retrovirus-related Pol polyprotein from transposon 17.6</fullName>
    </submittedName>
</protein>
<dbReference type="EMBL" id="SMMG02000002">
    <property type="protein sequence ID" value="KAA3485495.1"/>
    <property type="molecule type" value="Genomic_DNA"/>
</dbReference>
<dbReference type="InterPro" id="IPR041373">
    <property type="entry name" value="RT_RNaseH"/>
</dbReference>
<comment type="caution">
    <text evidence="9">The sequence shown here is derived from an EMBL/GenBank/DDBJ whole genome shotgun (WGS) entry which is preliminary data.</text>
</comment>
<keyword evidence="1" id="KW-0808">Transferase</keyword>
<dbReference type="Pfam" id="PF17917">
    <property type="entry name" value="RT_RNaseH"/>
    <property type="match status" value="1"/>
</dbReference>
<keyword evidence="5" id="KW-0378">Hydrolase</keyword>
<evidence type="ECO:0000256" key="7">
    <source>
        <dbReference type="SAM" id="MobiDB-lite"/>
    </source>
</evidence>
<keyword evidence="10" id="KW-1185">Reference proteome</keyword>
<accession>A0A5B6WXL2</accession>
<evidence type="ECO:0000313" key="9">
    <source>
        <dbReference type="EMBL" id="KAA3485495.1"/>
    </source>
</evidence>
<dbReference type="OrthoDB" id="1745877at2759"/>